<reference evidence="2" key="1">
    <citation type="submission" date="2021-04" db="EMBL/GenBank/DDBJ databases">
        <title>Genome based classification of Actinospica acidithermotolerans sp. nov., an actinobacterium isolated from an Indonesian hot spring.</title>
        <authorList>
            <person name="Kusuma A.B."/>
            <person name="Putra K.E."/>
            <person name="Nafisah S."/>
            <person name="Loh J."/>
            <person name="Nouioui I."/>
            <person name="Goodfellow M."/>
        </authorList>
    </citation>
    <scope>NUCLEOTIDE SEQUENCE</scope>
    <source>
        <strain evidence="2">DSM 45618</strain>
    </source>
</reference>
<comment type="caution">
    <text evidence="2">The sequence shown here is derived from an EMBL/GenBank/DDBJ whole genome shotgun (WGS) entry which is preliminary data.</text>
</comment>
<dbReference type="EMBL" id="JAGSXH010000029">
    <property type="protein sequence ID" value="MBS2963579.1"/>
    <property type="molecule type" value="Genomic_DNA"/>
</dbReference>
<name>A0A8J8BEA6_9ACTN</name>
<feature type="domain" description="tRNA nuclease CdiA C-terminal" evidence="1">
    <location>
        <begin position="143"/>
        <end position="223"/>
    </location>
</feature>
<gene>
    <name evidence="2" type="ORF">KGA66_11010</name>
</gene>
<sequence length="227" mass="23841">MNNPVVAALRQAAERVGKALSEDAGRAIEKMYRDAGRRTEGVVKRVTEADAEHARKLLQIADQIGAKDTALAATRDIEQGAALNTERAVLRKQFEHALGPLGTGGVDEGAKTFNPAERCIADLLAGEGRRVTAQTESAVDGVRTADAMVDGAPTEFKSLSPGAAPNAVKNALNSAKGQAGDAVLDARGSGLTASGAQEGLVRFLRNNPPGRMSSIRIIGDEYEINWP</sequence>
<dbReference type="Gene3D" id="3.40.1350.120">
    <property type="match status" value="1"/>
</dbReference>
<evidence type="ECO:0000313" key="3">
    <source>
        <dbReference type="Proteomes" id="UP000677913"/>
    </source>
</evidence>
<evidence type="ECO:0000313" key="2">
    <source>
        <dbReference type="EMBL" id="MBS2963579.1"/>
    </source>
</evidence>
<dbReference type="AlphaFoldDB" id="A0A8J8BEA6"/>
<proteinExistence type="predicted"/>
<dbReference type="Proteomes" id="UP000677913">
    <property type="component" value="Unassembled WGS sequence"/>
</dbReference>
<protein>
    <recommendedName>
        <fullName evidence="1">tRNA nuclease CdiA C-terminal domain-containing protein</fullName>
    </recommendedName>
</protein>
<keyword evidence="3" id="KW-1185">Reference proteome</keyword>
<evidence type="ECO:0000259" key="1">
    <source>
        <dbReference type="Pfam" id="PF18451"/>
    </source>
</evidence>
<dbReference type="RefSeq" id="WP_211467404.1">
    <property type="nucleotide sequence ID" value="NZ_JAGSXH010000029.1"/>
</dbReference>
<organism evidence="2 3">
    <name type="scientific">Actinocrinis puniceicyclus</name>
    <dbReference type="NCBI Taxonomy" id="977794"/>
    <lineage>
        <taxon>Bacteria</taxon>
        <taxon>Bacillati</taxon>
        <taxon>Actinomycetota</taxon>
        <taxon>Actinomycetes</taxon>
        <taxon>Catenulisporales</taxon>
        <taxon>Actinospicaceae</taxon>
        <taxon>Actinocrinis</taxon>
    </lineage>
</organism>
<accession>A0A8J8BEA6</accession>
<dbReference type="Pfam" id="PF18451">
    <property type="entry name" value="CdiA_C"/>
    <property type="match status" value="1"/>
</dbReference>
<dbReference type="InterPro" id="IPR040559">
    <property type="entry name" value="CdiA_C"/>
</dbReference>